<gene>
    <name evidence="2" type="ORF">J2W84_002154</name>
</gene>
<comment type="caution">
    <text evidence="2">The sequence shown here is derived from an EMBL/GenBank/DDBJ whole genome shotgun (WGS) entry which is preliminary data.</text>
</comment>
<evidence type="ECO:0000256" key="1">
    <source>
        <dbReference type="SAM" id="MobiDB-lite"/>
    </source>
</evidence>
<proteinExistence type="predicted"/>
<dbReference type="RefSeq" id="WP_309982593.1">
    <property type="nucleotide sequence ID" value="NZ_JAVDTI010000002.1"/>
</dbReference>
<sequence>MIAVVQENAGGPSEKRVAFTTGLAFVAFGFEPSERHDLRQATGQAQFRRNDQIPAANQAADSQHGSFNNNFVEIEQAHNTAKNAPQQA</sequence>
<protein>
    <submittedName>
        <fullName evidence="2">Uncharacterized protein</fullName>
    </submittedName>
</protein>
<dbReference type="EMBL" id="JAVDTI010000002">
    <property type="protein sequence ID" value="MDR6805108.1"/>
    <property type="molecule type" value="Genomic_DNA"/>
</dbReference>
<name>A0ABU1QVC7_9BACT</name>
<reference evidence="2 3" key="1">
    <citation type="submission" date="2023-07" db="EMBL/GenBank/DDBJ databases">
        <title>Sorghum-associated microbial communities from plants grown in Nebraska, USA.</title>
        <authorList>
            <person name="Schachtman D."/>
        </authorList>
    </citation>
    <scope>NUCLEOTIDE SEQUENCE [LARGE SCALE GENOMIC DNA]</scope>
    <source>
        <strain evidence="2 3">BE57</strain>
    </source>
</reference>
<accession>A0ABU1QVC7</accession>
<dbReference type="Proteomes" id="UP001264980">
    <property type="component" value="Unassembled WGS sequence"/>
</dbReference>
<evidence type="ECO:0000313" key="2">
    <source>
        <dbReference type="EMBL" id="MDR6805108.1"/>
    </source>
</evidence>
<organism evidence="2 3">
    <name type="scientific">Dyadobacter fermentans</name>
    <dbReference type="NCBI Taxonomy" id="94254"/>
    <lineage>
        <taxon>Bacteria</taxon>
        <taxon>Pseudomonadati</taxon>
        <taxon>Bacteroidota</taxon>
        <taxon>Cytophagia</taxon>
        <taxon>Cytophagales</taxon>
        <taxon>Spirosomataceae</taxon>
        <taxon>Dyadobacter</taxon>
    </lineage>
</organism>
<keyword evidence="3" id="KW-1185">Reference proteome</keyword>
<feature type="compositionally biased region" description="Polar residues" evidence="1">
    <location>
        <begin position="59"/>
        <end position="88"/>
    </location>
</feature>
<feature type="region of interest" description="Disordered" evidence="1">
    <location>
        <begin position="52"/>
        <end position="88"/>
    </location>
</feature>
<evidence type="ECO:0000313" key="3">
    <source>
        <dbReference type="Proteomes" id="UP001264980"/>
    </source>
</evidence>